<sequence>MTQLQLAKAMHVASPTISAFERGTRTPRREHSTKADAVLSTGGRLEQLWDELSDTRQIPESWRDFAQLEQQAIEIREYQMALVPGLLQHPDYARYILRQGRPSETDEQVASLVKARTARLADLRHTPLTFVLEEMVFSRVLGSPEIMRSQIDHVMGLIDNRRIRVALVPFVAPLRPALSGAYRIMNLPNGRIVVHIEHPGGLAVLSNSADVNRLVTLFGLQQTEALSLGASLDRMNEIRKALS</sequence>
<name>A0ABU2H8G9_9ACTN</name>
<dbReference type="Pfam" id="PF19054">
    <property type="entry name" value="DUF5753"/>
    <property type="match status" value="1"/>
</dbReference>
<dbReference type="InterPro" id="IPR010982">
    <property type="entry name" value="Lambda_DNA-bd_dom_sf"/>
</dbReference>
<evidence type="ECO:0000313" key="2">
    <source>
        <dbReference type="EMBL" id="MDS1271613.1"/>
    </source>
</evidence>
<dbReference type="InterPro" id="IPR001387">
    <property type="entry name" value="Cro/C1-type_HTH"/>
</dbReference>
<organism evidence="2 3">
    <name type="scientific">Lipingzhangella rawalii</name>
    <dbReference type="NCBI Taxonomy" id="2055835"/>
    <lineage>
        <taxon>Bacteria</taxon>
        <taxon>Bacillati</taxon>
        <taxon>Actinomycetota</taxon>
        <taxon>Actinomycetes</taxon>
        <taxon>Streptosporangiales</taxon>
        <taxon>Nocardiopsidaceae</taxon>
        <taxon>Lipingzhangella</taxon>
    </lineage>
</organism>
<dbReference type="PROSITE" id="PS50943">
    <property type="entry name" value="HTH_CROC1"/>
    <property type="match status" value="1"/>
</dbReference>
<protein>
    <submittedName>
        <fullName evidence="2">Helix-turn-helix transcriptional regulator</fullName>
    </submittedName>
</protein>
<proteinExistence type="predicted"/>
<feature type="domain" description="HTH cro/C1-type" evidence="1">
    <location>
        <begin position="1"/>
        <end position="27"/>
    </location>
</feature>
<evidence type="ECO:0000313" key="3">
    <source>
        <dbReference type="Proteomes" id="UP001250214"/>
    </source>
</evidence>
<dbReference type="EMBL" id="JAVLVT010000006">
    <property type="protein sequence ID" value="MDS1271613.1"/>
    <property type="molecule type" value="Genomic_DNA"/>
</dbReference>
<dbReference type="Proteomes" id="UP001250214">
    <property type="component" value="Unassembled WGS sequence"/>
</dbReference>
<dbReference type="RefSeq" id="WP_310913159.1">
    <property type="nucleotide sequence ID" value="NZ_JAVLVT010000006.1"/>
</dbReference>
<evidence type="ECO:0000259" key="1">
    <source>
        <dbReference type="PROSITE" id="PS50943"/>
    </source>
</evidence>
<keyword evidence="3" id="KW-1185">Reference proteome</keyword>
<gene>
    <name evidence="2" type="ORF">RIF23_15060</name>
</gene>
<dbReference type="Gene3D" id="1.10.260.40">
    <property type="entry name" value="lambda repressor-like DNA-binding domains"/>
    <property type="match status" value="1"/>
</dbReference>
<dbReference type="InterPro" id="IPR043917">
    <property type="entry name" value="DUF5753"/>
</dbReference>
<reference evidence="3" key="1">
    <citation type="submission" date="2023-07" db="EMBL/GenBank/DDBJ databases">
        <title>Novel species in the genus Lipingzhangella isolated from Sambhar Salt Lake.</title>
        <authorList>
            <person name="Jiya N."/>
            <person name="Kajale S."/>
            <person name="Sharma A."/>
        </authorList>
    </citation>
    <scope>NUCLEOTIDE SEQUENCE [LARGE SCALE GENOMIC DNA]</scope>
    <source>
        <strain evidence="3">LS1_29</strain>
    </source>
</reference>
<comment type="caution">
    <text evidence="2">The sequence shown here is derived from an EMBL/GenBank/DDBJ whole genome shotgun (WGS) entry which is preliminary data.</text>
</comment>
<dbReference type="CDD" id="cd00093">
    <property type="entry name" value="HTH_XRE"/>
    <property type="match status" value="1"/>
</dbReference>
<accession>A0ABU2H8G9</accession>